<reference evidence="2 3" key="1">
    <citation type="journal article" date="2016" name="Nat. Commun.">
        <title>Thousands of microbial genomes shed light on interconnected biogeochemical processes in an aquifer system.</title>
        <authorList>
            <person name="Anantharaman K."/>
            <person name="Brown C.T."/>
            <person name="Hug L.A."/>
            <person name="Sharon I."/>
            <person name="Castelle C.J."/>
            <person name="Probst A.J."/>
            <person name="Thomas B.C."/>
            <person name="Singh A."/>
            <person name="Wilkins M.J."/>
            <person name="Karaoz U."/>
            <person name="Brodie E.L."/>
            <person name="Williams K.H."/>
            <person name="Hubbard S.S."/>
            <person name="Banfield J.F."/>
        </authorList>
    </citation>
    <scope>NUCLEOTIDE SEQUENCE [LARGE SCALE GENOMIC DNA]</scope>
</reference>
<comment type="caution">
    <text evidence="2">The sequence shown here is derived from an EMBL/GenBank/DDBJ whole genome shotgun (WGS) entry which is preliminary data.</text>
</comment>
<dbReference type="Proteomes" id="UP000177810">
    <property type="component" value="Unassembled WGS sequence"/>
</dbReference>
<proteinExistence type="predicted"/>
<keyword evidence="1" id="KW-1133">Transmembrane helix</keyword>
<evidence type="ECO:0000313" key="3">
    <source>
        <dbReference type="Proteomes" id="UP000177810"/>
    </source>
</evidence>
<dbReference type="EMBL" id="MHMT01000013">
    <property type="protein sequence ID" value="OGZ32823.1"/>
    <property type="molecule type" value="Genomic_DNA"/>
</dbReference>
<protein>
    <submittedName>
        <fullName evidence="2">Uncharacterized protein</fullName>
    </submittedName>
</protein>
<keyword evidence="1" id="KW-0472">Membrane</keyword>
<sequence length="155" mass="18247">MKRIYFPIIIIVLILISGGVYYFLKNKEQSVQPANILPIIKNEISREEIMEDCMVKISEMSPVKPVLGGKWHINRFWFIKSSNKDFYIEYEDGHIMGQILVEAGKKDGKLDYEVVAYFEPGENDWILKQGEDKFRGEILDLYEHSEELNQWIKKN</sequence>
<evidence type="ECO:0000313" key="2">
    <source>
        <dbReference type="EMBL" id="OGZ32823.1"/>
    </source>
</evidence>
<accession>A0A1G2F4B0</accession>
<keyword evidence="1" id="KW-0812">Transmembrane</keyword>
<name>A0A1G2F4B0_9BACT</name>
<gene>
    <name evidence="2" type="ORF">A2V69_03285</name>
</gene>
<feature type="transmembrane region" description="Helical" evidence="1">
    <location>
        <begin position="6"/>
        <end position="24"/>
    </location>
</feature>
<organism evidence="2 3">
    <name type="scientific">Candidatus Portnoybacteria bacterium RBG_13_40_8</name>
    <dbReference type="NCBI Taxonomy" id="1801990"/>
    <lineage>
        <taxon>Bacteria</taxon>
        <taxon>Candidatus Portnoyibacteriota</taxon>
    </lineage>
</organism>
<dbReference type="STRING" id="1801990.A2V69_03285"/>
<evidence type="ECO:0000256" key="1">
    <source>
        <dbReference type="SAM" id="Phobius"/>
    </source>
</evidence>
<dbReference type="AlphaFoldDB" id="A0A1G2F4B0"/>